<dbReference type="Proteomes" id="UP001595748">
    <property type="component" value="Unassembled WGS sequence"/>
</dbReference>
<evidence type="ECO:0000313" key="2">
    <source>
        <dbReference type="Proteomes" id="UP001595748"/>
    </source>
</evidence>
<evidence type="ECO:0000313" key="1">
    <source>
        <dbReference type="EMBL" id="MFC3862464.1"/>
    </source>
</evidence>
<dbReference type="EMBL" id="JBHRZF010000195">
    <property type="protein sequence ID" value="MFC3862464.1"/>
    <property type="molecule type" value="Genomic_DNA"/>
</dbReference>
<name>A0ABV8A9X5_9DEIO</name>
<accession>A0ABV8A9X5</accession>
<comment type="caution">
    <text evidence="1">The sequence shown here is derived from an EMBL/GenBank/DDBJ whole genome shotgun (WGS) entry which is preliminary data.</text>
</comment>
<proteinExistence type="predicted"/>
<reference evidence="2" key="1">
    <citation type="journal article" date="2019" name="Int. J. Syst. Evol. Microbiol.">
        <title>The Global Catalogue of Microorganisms (GCM) 10K type strain sequencing project: providing services to taxonomists for standard genome sequencing and annotation.</title>
        <authorList>
            <consortium name="The Broad Institute Genomics Platform"/>
            <consortium name="The Broad Institute Genome Sequencing Center for Infectious Disease"/>
            <person name="Wu L."/>
            <person name="Ma J."/>
        </authorList>
    </citation>
    <scope>NUCLEOTIDE SEQUENCE [LARGE SCALE GENOMIC DNA]</scope>
    <source>
        <strain evidence="2">CCTCC AB 2013263</strain>
    </source>
</reference>
<organism evidence="1 2">
    <name type="scientific">Deinococcus antarcticus</name>
    <dbReference type="NCBI Taxonomy" id="1298767"/>
    <lineage>
        <taxon>Bacteria</taxon>
        <taxon>Thermotogati</taxon>
        <taxon>Deinococcota</taxon>
        <taxon>Deinococci</taxon>
        <taxon>Deinococcales</taxon>
        <taxon>Deinococcaceae</taxon>
        <taxon>Deinococcus</taxon>
    </lineage>
</organism>
<protein>
    <submittedName>
        <fullName evidence="1">Uncharacterized protein</fullName>
    </submittedName>
</protein>
<gene>
    <name evidence="1" type="ORF">ACFOPQ_17005</name>
</gene>
<sequence>MPRWVKVVLGIGLALLLLVAALNVFGGGQHGPGRHFPAGAAAPVVAGPLTT</sequence>
<keyword evidence="2" id="KW-1185">Reference proteome</keyword>
<dbReference type="RefSeq" id="WP_380080360.1">
    <property type="nucleotide sequence ID" value="NZ_JBHRZF010000195.1"/>
</dbReference>